<organism evidence="6 7">
    <name type="scientific">Candidatus Ligilactobacillus excrementigallinarum</name>
    <dbReference type="NCBI Taxonomy" id="2838641"/>
    <lineage>
        <taxon>Bacteria</taxon>
        <taxon>Bacillati</taxon>
        <taxon>Bacillota</taxon>
        <taxon>Bacilli</taxon>
        <taxon>Lactobacillales</taxon>
        <taxon>Lactobacillaceae</taxon>
        <taxon>Ligilactobacillus</taxon>
    </lineage>
</organism>
<keyword evidence="4" id="KW-0676">Redox-active center</keyword>
<dbReference type="PROSITE" id="PS51352">
    <property type="entry name" value="THIOREDOXIN_2"/>
    <property type="match status" value="1"/>
</dbReference>
<evidence type="ECO:0000313" key="7">
    <source>
        <dbReference type="Proteomes" id="UP000823963"/>
    </source>
</evidence>
<evidence type="ECO:0000313" key="6">
    <source>
        <dbReference type="EMBL" id="HIX01232.1"/>
    </source>
</evidence>
<evidence type="ECO:0000256" key="1">
    <source>
        <dbReference type="ARBA" id="ARBA00022559"/>
    </source>
</evidence>
<dbReference type="InterPro" id="IPR000866">
    <property type="entry name" value="AhpC/TSA"/>
</dbReference>
<keyword evidence="2" id="KW-0049">Antioxidant</keyword>
<dbReference type="CDD" id="cd03014">
    <property type="entry name" value="PRX_Atyp2cys"/>
    <property type="match status" value="1"/>
</dbReference>
<accession>A0A9D1UVR2</accession>
<dbReference type="Gene3D" id="3.40.30.10">
    <property type="entry name" value="Glutaredoxin"/>
    <property type="match status" value="1"/>
</dbReference>
<dbReference type="SUPFAM" id="SSF52833">
    <property type="entry name" value="Thioredoxin-like"/>
    <property type="match status" value="1"/>
</dbReference>
<feature type="domain" description="Thioredoxin" evidence="5">
    <location>
        <begin position="17"/>
        <end position="165"/>
    </location>
</feature>
<sequence length="166" mass="18827">MEFTKKGTQLETNGNPLQVGDQLPAFTILDAQNETISSNQLLNNLTFISVVPNINTPVCSLSTRKFNEQVAEFPTVDFYTISTNTPAEQKEWCALSDVTAMHMLSDEKFEFGKQMGLFIADNQIDARSVWVIDTDGKIIYRELVRELSNEPNYQAVLNFIKKQIKK</sequence>
<keyword evidence="3" id="KW-1015">Disulfide bond</keyword>
<proteinExistence type="predicted"/>
<evidence type="ECO:0000256" key="4">
    <source>
        <dbReference type="ARBA" id="ARBA00023284"/>
    </source>
</evidence>
<dbReference type="GO" id="GO:0008379">
    <property type="term" value="F:thioredoxin peroxidase activity"/>
    <property type="evidence" value="ECO:0007669"/>
    <property type="project" value="InterPro"/>
</dbReference>
<dbReference type="Proteomes" id="UP000823963">
    <property type="component" value="Unassembled WGS sequence"/>
</dbReference>
<dbReference type="EMBL" id="DXFP01000006">
    <property type="protein sequence ID" value="HIX01232.1"/>
    <property type="molecule type" value="Genomic_DNA"/>
</dbReference>
<dbReference type="NCBIfam" id="NF001808">
    <property type="entry name" value="PRK00522.1"/>
    <property type="match status" value="1"/>
</dbReference>
<gene>
    <name evidence="6" type="primary">tpx</name>
    <name evidence="6" type="ORF">H9861_00545</name>
</gene>
<evidence type="ECO:0000259" key="5">
    <source>
        <dbReference type="PROSITE" id="PS51352"/>
    </source>
</evidence>
<dbReference type="InterPro" id="IPR050455">
    <property type="entry name" value="Tpx_Peroxidase_subfamily"/>
</dbReference>
<dbReference type="InterPro" id="IPR036249">
    <property type="entry name" value="Thioredoxin-like_sf"/>
</dbReference>
<keyword evidence="1 6" id="KW-0575">Peroxidase</keyword>
<comment type="caution">
    <text evidence="6">The sequence shown here is derived from an EMBL/GenBank/DDBJ whole genome shotgun (WGS) entry which is preliminary data.</text>
</comment>
<dbReference type="InterPro" id="IPR002065">
    <property type="entry name" value="TPX"/>
</dbReference>
<evidence type="ECO:0000256" key="3">
    <source>
        <dbReference type="ARBA" id="ARBA00023157"/>
    </source>
</evidence>
<keyword evidence="6" id="KW-0560">Oxidoreductase</keyword>
<dbReference type="InterPro" id="IPR013766">
    <property type="entry name" value="Thioredoxin_domain"/>
</dbReference>
<dbReference type="Pfam" id="PF00578">
    <property type="entry name" value="AhpC-TSA"/>
    <property type="match status" value="1"/>
</dbReference>
<dbReference type="PANTHER" id="PTHR43110">
    <property type="entry name" value="THIOL PEROXIDASE"/>
    <property type="match status" value="1"/>
</dbReference>
<dbReference type="EC" id="1.11.1.-" evidence="6"/>
<reference evidence="6" key="2">
    <citation type="submission" date="2021-04" db="EMBL/GenBank/DDBJ databases">
        <authorList>
            <person name="Gilroy R."/>
        </authorList>
    </citation>
    <scope>NUCLEOTIDE SEQUENCE</scope>
    <source>
        <strain evidence="6">6627</strain>
    </source>
</reference>
<name>A0A9D1UVR2_9LACO</name>
<evidence type="ECO:0000256" key="2">
    <source>
        <dbReference type="ARBA" id="ARBA00022862"/>
    </source>
</evidence>
<dbReference type="PANTHER" id="PTHR43110:SF1">
    <property type="entry name" value="THIOL PEROXIDASE"/>
    <property type="match status" value="1"/>
</dbReference>
<reference evidence="6" key="1">
    <citation type="journal article" date="2021" name="PeerJ">
        <title>Extensive microbial diversity within the chicken gut microbiome revealed by metagenomics and culture.</title>
        <authorList>
            <person name="Gilroy R."/>
            <person name="Ravi A."/>
            <person name="Getino M."/>
            <person name="Pursley I."/>
            <person name="Horton D.L."/>
            <person name="Alikhan N.F."/>
            <person name="Baker D."/>
            <person name="Gharbi K."/>
            <person name="Hall N."/>
            <person name="Watson M."/>
            <person name="Adriaenssens E.M."/>
            <person name="Foster-Nyarko E."/>
            <person name="Jarju S."/>
            <person name="Secka A."/>
            <person name="Antonio M."/>
            <person name="Oren A."/>
            <person name="Chaudhuri R.R."/>
            <person name="La Ragione R."/>
            <person name="Hildebrand F."/>
            <person name="Pallen M.J."/>
        </authorList>
    </citation>
    <scope>NUCLEOTIDE SEQUENCE</scope>
    <source>
        <strain evidence="6">6627</strain>
    </source>
</reference>
<dbReference type="AlphaFoldDB" id="A0A9D1UVR2"/>
<protein>
    <submittedName>
        <fullName evidence="6">Thiol peroxidase</fullName>
        <ecNumber evidence="6">1.11.1.-</ecNumber>
    </submittedName>
</protein>